<protein>
    <submittedName>
        <fullName evidence="8">MFS transporter</fullName>
    </submittedName>
</protein>
<dbReference type="GO" id="GO:0022857">
    <property type="term" value="F:transmembrane transporter activity"/>
    <property type="evidence" value="ECO:0007669"/>
    <property type="project" value="InterPro"/>
</dbReference>
<keyword evidence="5 6" id="KW-0472">Membrane</keyword>
<keyword evidence="2" id="KW-0813">Transport</keyword>
<name>A0A7H0SM02_9CORY</name>
<evidence type="ECO:0000313" key="9">
    <source>
        <dbReference type="Proteomes" id="UP000516320"/>
    </source>
</evidence>
<dbReference type="PROSITE" id="PS50850">
    <property type="entry name" value="MFS"/>
    <property type="match status" value="1"/>
</dbReference>
<feature type="transmembrane region" description="Helical" evidence="6">
    <location>
        <begin position="406"/>
        <end position="426"/>
    </location>
</feature>
<proteinExistence type="predicted"/>
<feature type="transmembrane region" description="Helical" evidence="6">
    <location>
        <begin position="250"/>
        <end position="268"/>
    </location>
</feature>
<dbReference type="PANTHER" id="PTHR42718:SF9">
    <property type="entry name" value="MAJOR FACILITATOR SUPERFAMILY MULTIDRUG TRANSPORTER MFSC"/>
    <property type="match status" value="1"/>
</dbReference>
<feature type="transmembrane region" description="Helical" evidence="6">
    <location>
        <begin position="280"/>
        <end position="299"/>
    </location>
</feature>
<feature type="transmembrane region" description="Helical" evidence="6">
    <location>
        <begin position="338"/>
        <end position="362"/>
    </location>
</feature>
<dbReference type="InterPro" id="IPR036259">
    <property type="entry name" value="MFS_trans_sf"/>
</dbReference>
<dbReference type="Pfam" id="PF07690">
    <property type="entry name" value="MFS_1"/>
    <property type="match status" value="1"/>
</dbReference>
<evidence type="ECO:0000256" key="5">
    <source>
        <dbReference type="ARBA" id="ARBA00023136"/>
    </source>
</evidence>
<feature type="transmembrane region" description="Helical" evidence="6">
    <location>
        <begin position="121"/>
        <end position="141"/>
    </location>
</feature>
<feature type="transmembrane region" description="Helical" evidence="6">
    <location>
        <begin position="179"/>
        <end position="201"/>
    </location>
</feature>
<dbReference type="InterPro" id="IPR020846">
    <property type="entry name" value="MFS_dom"/>
</dbReference>
<evidence type="ECO:0000313" key="8">
    <source>
        <dbReference type="EMBL" id="QNQ89577.1"/>
    </source>
</evidence>
<evidence type="ECO:0000256" key="6">
    <source>
        <dbReference type="SAM" id="Phobius"/>
    </source>
</evidence>
<dbReference type="InterPro" id="IPR011701">
    <property type="entry name" value="MFS"/>
</dbReference>
<feature type="transmembrane region" description="Helical" evidence="6">
    <location>
        <begin position="63"/>
        <end position="81"/>
    </location>
</feature>
<dbReference type="SUPFAM" id="SSF103473">
    <property type="entry name" value="MFS general substrate transporter"/>
    <property type="match status" value="1"/>
</dbReference>
<comment type="subcellular location">
    <subcellularLocation>
        <location evidence="1">Cell membrane</location>
        <topology evidence="1">Multi-pass membrane protein</topology>
    </subcellularLocation>
</comment>
<dbReference type="EMBL" id="CP046884">
    <property type="protein sequence ID" value="QNQ89577.1"/>
    <property type="molecule type" value="Genomic_DNA"/>
</dbReference>
<feature type="transmembrane region" description="Helical" evidence="6">
    <location>
        <begin position="38"/>
        <end position="56"/>
    </location>
</feature>
<reference evidence="8 9" key="1">
    <citation type="submission" date="2019-12" db="EMBL/GenBank/DDBJ databases">
        <title>Corynebacterium sp. nov., isolated from feces of the Anser Albifrons in China.</title>
        <authorList>
            <person name="Liu Q."/>
        </authorList>
    </citation>
    <scope>NUCLEOTIDE SEQUENCE [LARGE SCALE GENOMIC DNA]</scope>
    <source>
        <strain evidence="8 9">4H37-19</strain>
    </source>
</reference>
<keyword evidence="3 6" id="KW-0812">Transmembrane</keyword>
<gene>
    <name evidence="8" type="ORF">GP475_02210</name>
</gene>
<evidence type="ECO:0000256" key="3">
    <source>
        <dbReference type="ARBA" id="ARBA00022692"/>
    </source>
</evidence>
<evidence type="ECO:0000256" key="1">
    <source>
        <dbReference type="ARBA" id="ARBA00004651"/>
    </source>
</evidence>
<evidence type="ECO:0000256" key="2">
    <source>
        <dbReference type="ARBA" id="ARBA00022448"/>
    </source>
</evidence>
<dbReference type="KEGG" id="cpoy:GP475_02210"/>
<feature type="domain" description="Major facilitator superfamily (MFS) profile" evidence="7">
    <location>
        <begin position="1"/>
        <end position="429"/>
    </location>
</feature>
<keyword evidence="4 6" id="KW-1133">Transmembrane helix</keyword>
<sequence length="435" mass="44393">MLLLATVLPLIDSSVVNVLLPAIGHALGVAEADAQLGVSGYMLAATAGIVLSTSLVRRFGSTQVLMVTMILFGVASLVVGLSPNLVVFNLSRVVQGAASGFIMPAVQAVAADIVGKEGMRAALATIGLPAVIAPAFGPLLGGALVHLVGWRTLFLINIPLVVGALLLAPKALAKSTPHILPLGAGQAVPAILGMVGLLWGISSIGGYPSSTVLLIFALALICIAIFAVLDWRAKTPLLDVSVYRQLSFSTVILLCFMVGAVFYGTLLSTSMHTQLELGQLAWVAGLVLAAQGAGAWITRSVIKGPWKSADPFLILGGGLILAAISSLAMQLINHWSMTAALLMLGCAVFRGLGLGGCTLMALSAGYEVLSAEKSATVAAHTRLALQCGGGLGAAVVGIWPGSSWSLGAATCGFSLLGAVFAFSLLLRQSRTPVVA</sequence>
<evidence type="ECO:0000256" key="4">
    <source>
        <dbReference type="ARBA" id="ARBA00022989"/>
    </source>
</evidence>
<feature type="transmembrane region" description="Helical" evidence="6">
    <location>
        <begin position="147"/>
        <end position="167"/>
    </location>
</feature>
<dbReference type="Gene3D" id="1.20.1720.10">
    <property type="entry name" value="Multidrug resistance protein D"/>
    <property type="match status" value="1"/>
</dbReference>
<accession>A0A7H0SM02</accession>
<dbReference type="PRINTS" id="PR01036">
    <property type="entry name" value="TCRTETB"/>
</dbReference>
<feature type="transmembrane region" description="Helical" evidence="6">
    <location>
        <begin position="311"/>
        <end position="332"/>
    </location>
</feature>
<organism evidence="8 9">
    <name type="scientific">Corynebacterium poyangense</name>
    <dbReference type="NCBI Taxonomy" id="2684405"/>
    <lineage>
        <taxon>Bacteria</taxon>
        <taxon>Bacillati</taxon>
        <taxon>Actinomycetota</taxon>
        <taxon>Actinomycetes</taxon>
        <taxon>Mycobacteriales</taxon>
        <taxon>Corynebacteriaceae</taxon>
        <taxon>Corynebacterium</taxon>
    </lineage>
</organism>
<keyword evidence="9" id="KW-1185">Reference proteome</keyword>
<feature type="transmembrane region" description="Helical" evidence="6">
    <location>
        <begin position="207"/>
        <end position="229"/>
    </location>
</feature>
<dbReference type="Proteomes" id="UP000516320">
    <property type="component" value="Chromosome"/>
</dbReference>
<dbReference type="GO" id="GO:0005886">
    <property type="term" value="C:plasma membrane"/>
    <property type="evidence" value="ECO:0007669"/>
    <property type="project" value="UniProtKB-SubCell"/>
</dbReference>
<evidence type="ECO:0000259" key="7">
    <source>
        <dbReference type="PROSITE" id="PS50850"/>
    </source>
</evidence>
<dbReference type="AlphaFoldDB" id="A0A7H0SM02"/>
<dbReference type="PANTHER" id="PTHR42718">
    <property type="entry name" value="MAJOR FACILITATOR SUPERFAMILY MULTIDRUG TRANSPORTER MFSC"/>
    <property type="match status" value="1"/>
</dbReference>